<evidence type="ECO:0000313" key="9">
    <source>
        <dbReference type="EMBL" id="PWJ42569.1"/>
    </source>
</evidence>
<reference evidence="9 10" key="1">
    <citation type="submission" date="2018-03" db="EMBL/GenBank/DDBJ databases">
        <title>Genomic Encyclopedia of Archaeal and Bacterial Type Strains, Phase II (KMG-II): from individual species to whole genera.</title>
        <authorList>
            <person name="Goeker M."/>
        </authorList>
    </citation>
    <scope>NUCLEOTIDE SEQUENCE [LARGE SCALE GENOMIC DNA]</scope>
    <source>
        <strain evidence="9 10">DSM 28229</strain>
    </source>
</reference>
<dbReference type="Gene3D" id="3.30.70.1450">
    <property type="entry name" value="Regulator of K+ conductance, C-terminal domain"/>
    <property type="match status" value="2"/>
</dbReference>
<comment type="caution">
    <text evidence="9">The sequence shown here is derived from an EMBL/GenBank/DDBJ whole genome shotgun (WGS) entry which is preliminary data.</text>
</comment>
<proteinExistence type="predicted"/>
<evidence type="ECO:0000256" key="6">
    <source>
        <dbReference type="ARBA" id="ARBA00023065"/>
    </source>
</evidence>
<dbReference type="NCBIfam" id="NF007032">
    <property type="entry name" value="PRK09496.1-4"/>
    <property type="match status" value="1"/>
</dbReference>
<dbReference type="Pfam" id="PF02080">
    <property type="entry name" value="TrkA_C"/>
    <property type="match status" value="2"/>
</dbReference>
<dbReference type="AlphaFoldDB" id="A0A315ZBN5"/>
<keyword evidence="10" id="KW-1185">Reference proteome</keyword>
<keyword evidence="6" id="KW-0406">Ion transport</keyword>
<keyword evidence="2" id="KW-0813">Transport</keyword>
<dbReference type="InterPro" id="IPR003148">
    <property type="entry name" value="RCK_N"/>
</dbReference>
<dbReference type="GO" id="GO:0015079">
    <property type="term" value="F:potassium ion transmembrane transporter activity"/>
    <property type="evidence" value="ECO:0007669"/>
    <property type="project" value="InterPro"/>
</dbReference>
<evidence type="ECO:0000256" key="4">
    <source>
        <dbReference type="ARBA" id="ARBA00022958"/>
    </source>
</evidence>
<feature type="domain" description="RCK N-terminal" evidence="7">
    <location>
        <begin position="231"/>
        <end position="347"/>
    </location>
</feature>
<dbReference type="Pfam" id="PF02254">
    <property type="entry name" value="TrkA_N"/>
    <property type="match status" value="2"/>
</dbReference>
<feature type="domain" description="RCK N-terminal" evidence="7">
    <location>
        <begin position="1"/>
        <end position="121"/>
    </location>
</feature>
<dbReference type="InterPro" id="IPR036721">
    <property type="entry name" value="RCK_C_sf"/>
</dbReference>
<evidence type="ECO:0000256" key="1">
    <source>
        <dbReference type="ARBA" id="ARBA00017378"/>
    </source>
</evidence>
<dbReference type="NCBIfam" id="NF007031">
    <property type="entry name" value="PRK09496.1-2"/>
    <property type="match status" value="1"/>
</dbReference>
<sequence length="447" mass="50037">MKVIIAGAGDVGFHLAKLLANEEHDITLIDVDESRLNYANSHLDVAITKGESTSFKVLDQAGVHKCDMLIAVTTDEANNILTATIGKRLGAKKTIARIRNSEFLQKRDILDLRKMGVDELISPQLLATKEIKRLLKEAAITDTFEFERGLLSLIGITIDEEDPLHNRTLNETSVLNPDLNFLTVAILRDNKTIIPRGSTRFKMKDHVYYIAKPEGVDRVLKLTGKKQRKKIRRIMILGGSQVGYYAARSLSYKYNITLIEKDKDRCFELADKLQNTLVINGDGRDVELLEQEGIEEMDAFIAVTGDSETNIITSLVAKTHGVQKTIALVENMDYIHLSQNIGVDTLINKKLIAANFIFRYIRKGQVLSLTSIHGVDAEVLEFVVHENSRITEGKLKELDFPKTAIIGGVIRGNQSHIPLGDFEFRPYDRVVVLGRPGCIPKIEAFFN</sequence>
<dbReference type="InterPro" id="IPR006037">
    <property type="entry name" value="RCK_C"/>
</dbReference>
<feature type="domain" description="RCK C-terminal" evidence="8">
    <location>
        <begin position="367"/>
        <end position="447"/>
    </location>
</feature>
<dbReference type="NCBIfam" id="NF007041">
    <property type="entry name" value="PRK09496.3-4"/>
    <property type="match status" value="1"/>
</dbReference>
<dbReference type="Proteomes" id="UP000245535">
    <property type="component" value="Unassembled WGS sequence"/>
</dbReference>
<dbReference type="PRINTS" id="PR00335">
    <property type="entry name" value="KUPTAKETRKA"/>
</dbReference>
<dbReference type="SUPFAM" id="SSF51735">
    <property type="entry name" value="NAD(P)-binding Rossmann-fold domains"/>
    <property type="match status" value="2"/>
</dbReference>
<dbReference type="RefSeq" id="WP_109616708.1">
    <property type="nucleotide sequence ID" value="NZ_QGDO01000002.1"/>
</dbReference>
<evidence type="ECO:0000259" key="7">
    <source>
        <dbReference type="PROSITE" id="PS51201"/>
    </source>
</evidence>
<dbReference type="InterPro" id="IPR036291">
    <property type="entry name" value="NAD(P)-bd_dom_sf"/>
</dbReference>
<keyword evidence="5" id="KW-0520">NAD</keyword>
<dbReference type="Gene3D" id="3.40.50.720">
    <property type="entry name" value="NAD(P)-binding Rossmann-like Domain"/>
    <property type="match status" value="2"/>
</dbReference>
<gene>
    <name evidence="9" type="ORF">BC781_102112</name>
</gene>
<name>A0A315ZBN5_SEDFL</name>
<keyword evidence="4" id="KW-0630">Potassium</keyword>
<dbReference type="InterPro" id="IPR050721">
    <property type="entry name" value="Trk_Ktr_HKT_K-transport"/>
</dbReference>
<dbReference type="NCBIfam" id="NF007038">
    <property type="entry name" value="PRK09496.2-6"/>
    <property type="match status" value="1"/>
</dbReference>
<dbReference type="OrthoDB" id="9775180at2"/>
<evidence type="ECO:0000256" key="5">
    <source>
        <dbReference type="ARBA" id="ARBA00023027"/>
    </source>
</evidence>
<dbReference type="PROSITE" id="PS51202">
    <property type="entry name" value="RCK_C"/>
    <property type="match status" value="2"/>
</dbReference>
<evidence type="ECO:0000256" key="2">
    <source>
        <dbReference type="ARBA" id="ARBA00022448"/>
    </source>
</evidence>
<dbReference type="SUPFAM" id="SSF116726">
    <property type="entry name" value="TrkA C-terminal domain-like"/>
    <property type="match status" value="2"/>
</dbReference>
<dbReference type="InterPro" id="IPR006036">
    <property type="entry name" value="K_uptake_TrkA"/>
</dbReference>
<dbReference type="PANTHER" id="PTHR43833:SF5">
    <property type="entry name" value="TRK SYSTEM POTASSIUM UPTAKE PROTEIN TRKA"/>
    <property type="match status" value="1"/>
</dbReference>
<keyword evidence="3" id="KW-0633">Potassium transport</keyword>
<organism evidence="9 10">
    <name type="scientific">Sediminitomix flava</name>
    <dbReference type="NCBI Taxonomy" id="379075"/>
    <lineage>
        <taxon>Bacteria</taxon>
        <taxon>Pseudomonadati</taxon>
        <taxon>Bacteroidota</taxon>
        <taxon>Cytophagia</taxon>
        <taxon>Cytophagales</taxon>
        <taxon>Flammeovirgaceae</taxon>
        <taxon>Sediminitomix</taxon>
    </lineage>
</organism>
<dbReference type="NCBIfam" id="NF007039">
    <property type="entry name" value="PRK09496.3-2"/>
    <property type="match status" value="1"/>
</dbReference>
<dbReference type="GO" id="GO:0005886">
    <property type="term" value="C:plasma membrane"/>
    <property type="evidence" value="ECO:0007669"/>
    <property type="project" value="InterPro"/>
</dbReference>
<evidence type="ECO:0000313" key="10">
    <source>
        <dbReference type="Proteomes" id="UP000245535"/>
    </source>
</evidence>
<feature type="domain" description="RCK C-terminal" evidence="8">
    <location>
        <begin position="141"/>
        <end position="225"/>
    </location>
</feature>
<protein>
    <recommendedName>
        <fullName evidence="1">Trk system potassium uptake protein TrkA</fullName>
    </recommendedName>
</protein>
<accession>A0A315ZBN5</accession>
<dbReference type="PROSITE" id="PS51201">
    <property type="entry name" value="RCK_N"/>
    <property type="match status" value="2"/>
</dbReference>
<evidence type="ECO:0000256" key="3">
    <source>
        <dbReference type="ARBA" id="ARBA00022538"/>
    </source>
</evidence>
<evidence type="ECO:0000259" key="8">
    <source>
        <dbReference type="PROSITE" id="PS51202"/>
    </source>
</evidence>
<dbReference type="EMBL" id="QGDO01000002">
    <property type="protein sequence ID" value="PWJ42569.1"/>
    <property type="molecule type" value="Genomic_DNA"/>
</dbReference>
<dbReference type="PANTHER" id="PTHR43833">
    <property type="entry name" value="POTASSIUM CHANNEL PROTEIN 2-RELATED-RELATED"/>
    <property type="match status" value="1"/>
</dbReference>